<evidence type="ECO:0000256" key="1">
    <source>
        <dbReference type="ARBA" id="ARBA00004718"/>
    </source>
</evidence>
<dbReference type="InterPro" id="IPR035985">
    <property type="entry name" value="Ubiquitin-activating_enz"/>
</dbReference>
<evidence type="ECO:0000256" key="3">
    <source>
        <dbReference type="ARBA" id="ARBA00022723"/>
    </source>
</evidence>
<keyword evidence="18" id="KW-1185">Reference proteome</keyword>
<dbReference type="InterPro" id="IPR030661">
    <property type="entry name" value="Uba2"/>
</dbReference>
<comment type="similarity">
    <text evidence="2 9">Belongs to the ubiquitin-activating E1 family.</text>
</comment>
<feature type="binding site" evidence="12">
    <location>
        <position position="168"/>
    </location>
    <ligand>
        <name>Zn(2+)</name>
        <dbReference type="ChEBI" id="CHEBI:29105"/>
    </ligand>
</feature>
<dbReference type="GO" id="GO:0005737">
    <property type="term" value="C:cytoplasm"/>
    <property type="evidence" value="ECO:0007669"/>
    <property type="project" value="TreeGrafter"/>
</dbReference>
<keyword evidence="7 9" id="KW-0067">ATP-binding</keyword>
<feature type="binding site" evidence="12">
    <location>
        <position position="171"/>
    </location>
    <ligand>
        <name>Zn(2+)</name>
        <dbReference type="ChEBI" id="CHEBI:29105"/>
    </ligand>
</feature>
<evidence type="ECO:0000256" key="4">
    <source>
        <dbReference type="ARBA" id="ARBA00022741"/>
    </source>
</evidence>
<dbReference type="Gene3D" id="3.50.50.80">
    <property type="entry name" value="Ubiquitin-activating enzyme E1, inactive adenylation domain, subdomain 1"/>
    <property type="match status" value="1"/>
</dbReference>
<dbReference type="InterPro" id="IPR000594">
    <property type="entry name" value="ThiF_NAD_FAD-bd"/>
</dbReference>
<evidence type="ECO:0000256" key="13">
    <source>
        <dbReference type="PROSITE-ProRule" id="PRU10132"/>
    </source>
</evidence>
<dbReference type="SUPFAM" id="SSF69572">
    <property type="entry name" value="Activating enzymes of the ubiquitin-like proteins"/>
    <property type="match status" value="1"/>
</dbReference>
<evidence type="ECO:0000256" key="11">
    <source>
        <dbReference type="PIRSR" id="PIRSR039133-2"/>
    </source>
</evidence>
<dbReference type="FunFam" id="3.50.50.80:FF:000004">
    <property type="entry name" value="Ubiquitin-activating enzyme E1-like"/>
    <property type="match status" value="1"/>
</dbReference>
<gene>
    <name evidence="17" type="primary">UBA2</name>
    <name evidence="17" type="ORF">TWF696_002181</name>
</gene>
<feature type="binding site" evidence="12">
    <location>
        <position position="446"/>
    </location>
    <ligand>
        <name>Zn(2+)</name>
        <dbReference type="ChEBI" id="CHEBI:29105"/>
    </ligand>
</feature>
<dbReference type="Pfam" id="PF00899">
    <property type="entry name" value="ThiF"/>
    <property type="match status" value="1"/>
</dbReference>
<dbReference type="GO" id="GO:0005524">
    <property type="term" value="F:ATP binding"/>
    <property type="evidence" value="ECO:0007669"/>
    <property type="project" value="UniProtKB-UniRule"/>
</dbReference>
<feature type="region of interest" description="Disordered" evidence="14">
    <location>
        <begin position="537"/>
        <end position="608"/>
    </location>
</feature>
<evidence type="ECO:0000259" key="15">
    <source>
        <dbReference type="Pfam" id="PF00899"/>
    </source>
</evidence>
<sequence length="624" mass="69190">MARMGSAAGRNKSVKRSLGPLHAVIQQSKVLMVGAGGIGCELLKNLVLTGFGEVHIVDLDTIDLSNLNRQFLFGRQHIKKSKALVAKETASKFNPNVSLVAYHANIKDSQFNVEWFRGFDIVFNALDNLDARRHVNQMCLAANVPLVESGTTGFNGQVQVIAKGVTECYDCTTKPVPKSFPVCTIRSTPSQPIHCIVWAKSYLFNELFGASEDDSAEFDHSEDAENGITSCVAVKAQEIKNLRQEAAELKRIRETMGQPEFAENIFEKVFNKDIIRLAEMKDMWKTRKAPNPLSFKYISAEIEDKAVPTSDQKIWTLAENYLVFADSLDRLSKRILEDKKAGKDVILSFDKDDEDTLDFVAASANIRSHIFGIATQSKFDIKQMAGNIIPAIATTNAITAGLCVTQAFKVLKKKLSDARMVFLSMSGDRGLTTESLRPPNPSCQVCGVARLDFECDTKATTLEEFKEKVLQGVFGYSESISLIHEKLIYDEDYDDNLASSFAQLGIKDGSFLTVIDESDDDADRRVNFIFQIKERPQGESDTPFVTPTRFEIPKRPAQPPSLDSLVLTGKDHSSNGTIPSKDGEVSRKRKADDELTGDNEHEPHKKVKAANDVIVIDDGFIEID</sequence>
<dbReference type="CDD" id="cd01489">
    <property type="entry name" value="Uba2_SUMO"/>
    <property type="match status" value="1"/>
</dbReference>
<dbReference type="GO" id="GO:0031510">
    <property type="term" value="C:SUMO activating enzyme complex"/>
    <property type="evidence" value="ECO:0007669"/>
    <property type="project" value="UniProtKB-UniRule"/>
</dbReference>
<dbReference type="InterPro" id="IPR023318">
    <property type="entry name" value="Ub_act_enz_dom_a_sf"/>
</dbReference>
<dbReference type="InterPro" id="IPR028077">
    <property type="entry name" value="UAE_UbL_dom"/>
</dbReference>
<evidence type="ECO:0000256" key="12">
    <source>
        <dbReference type="PIRSR" id="PIRSR039133-3"/>
    </source>
</evidence>
<dbReference type="Proteomes" id="UP001375240">
    <property type="component" value="Unassembled WGS sequence"/>
</dbReference>
<dbReference type="PANTHER" id="PTHR10953">
    <property type="entry name" value="UBIQUITIN-ACTIVATING ENZYME E1"/>
    <property type="match status" value="1"/>
</dbReference>
<feature type="binding site" evidence="11">
    <location>
        <begin position="66"/>
        <end position="69"/>
    </location>
    <ligand>
        <name>ATP</name>
        <dbReference type="ChEBI" id="CHEBI:30616"/>
    </ligand>
</feature>
<feature type="binding site" evidence="11">
    <location>
        <begin position="127"/>
        <end position="132"/>
    </location>
    <ligand>
        <name>ATP</name>
        <dbReference type="ChEBI" id="CHEBI:30616"/>
    </ligand>
</feature>
<evidence type="ECO:0000256" key="6">
    <source>
        <dbReference type="ARBA" id="ARBA00022833"/>
    </source>
</evidence>
<dbReference type="GO" id="GO:0046872">
    <property type="term" value="F:metal ion binding"/>
    <property type="evidence" value="ECO:0007669"/>
    <property type="project" value="UniProtKB-KW"/>
</dbReference>
<evidence type="ECO:0000256" key="8">
    <source>
        <dbReference type="ARBA" id="ARBA00073512"/>
    </source>
</evidence>
<dbReference type="GO" id="GO:0019948">
    <property type="term" value="F:SUMO activating enzyme activity"/>
    <property type="evidence" value="ECO:0007669"/>
    <property type="project" value="UniProtKB-UniRule"/>
</dbReference>
<name>A0AAV9U7S5_9PEZI</name>
<keyword evidence="4 9" id="KW-0547">Nucleotide-binding</keyword>
<keyword evidence="5 9" id="KW-0833">Ubl conjugation pathway</keyword>
<comment type="pathway">
    <text evidence="1 9">Protein modification; protein sumoylation.</text>
</comment>
<organism evidence="17 18">
    <name type="scientific">Orbilia brochopaga</name>
    <dbReference type="NCBI Taxonomy" id="3140254"/>
    <lineage>
        <taxon>Eukaryota</taxon>
        <taxon>Fungi</taxon>
        <taxon>Dikarya</taxon>
        <taxon>Ascomycota</taxon>
        <taxon>Pezizomycotina</taxon>
        <taxon>Orbiliomycetes</taxon>
        <taxon>Orbiliales</taxon>
        <taxon>Orbiliaceae</taxon>
        <taxon>Orbilia</taxon>
    </lineage>
</organism>
<protein>
    <recommendedName>
        <fullName evidence="8 9">Ubiquitin-activating enzyme E1-like</fullName>
    </recommendedName>
</protein>
<proteinExistence type="inferred from homology"/>
<dbReference type="GO" id="GO:0016925">
    <property type="term" value="P:protein sumoylation"/>
    <property type="evidence" value="ECO:0007669"/>
    <property type="project" value="UniProtKB-UniRule"/>
</dbReference>
<dbReference type="InterPro" id="IPR045886">
    <property type="entry name" value="ThiF/MoeB/HesA"/>
</dbReference>
<feature type="domain" description="Ubiquitin/SUMO-activating enzyme ubiquitin-like" evidence="16">
    <location>
        <begin position="454"/>
        <end position="533"/>
    </location>
</feature>
<dbReference type="InterPro" id="IPR033127">
    <property type="entry name" value="UBQ-activ_enz_E1_Cys_AS"/>
</dbReference>
<dbReference type="Gene3D" id="3.10.290.20">
    <property type="entry name" value="Ubiquitin-like 2 activating enzyme e1b. Chain: B, domain 3"/>
    <property type="match status" value="1"/>
</dbReference>
<dbReference type="InterPro" id="IPR042449">
    <property type="entry name" value="Ub-E1_IAD_1"/>
</dbReference>
<dbReference type="EMBL" id="JAVHNQ010000012">
    <property type="protein sequence ID" value="KAK6335402.1"/>
    <property type="molecule type" value="Genomic_DNA"/>
</dbReference>
<feature type="domain" description="THIF-type NAD/FAD binding fold" evidence="15">
    <location>
        <begin position="25"/>
        <end position="444"/>
    </location>
</feature>
<dbReference type="AlphaFoldDB" id="A0AAV9U7S5"/>
<evidence type="ECO:0000256" key="5">
    <source>
        <dbReference type="ARBA" id="ARBA00022786"/>
    </source>
</evidence>
<evidence type="ECO:0000256" key="14">
    <source>
        <dbReference type="SAM" id="MobiDB-lite"/>
    </source>
</evidence>
<feature type="binding site" evidence="12">
    <location>
        <position position="443"/>
    </location>
    <ligand>
        <name>Zn(2+)</name>
        <dbReference type="ChEBI" id="CHEBI:29105"/>
    </ligand>
</feature>
<dbReference type="Pfam" id="PF14732">
    <property type="entry name" value="UAE_UbL"/>
    <property type="match status" value="1"/>
</dbReference>
<feature type="compositionally biased region" description="Basic and acidic residues" evidence="14">
    <location>
        <begin position="581"/>
        <end position="603"/>
    </location>
</feature>
<dbReference type="FunFam" id="3.40.50.720:FF:000618">
    <property type="entry name" value="SUMO-activating enzyme subunit 2"/>
    <property type="match status" value="1"/>
</dbReference>
<feature type="binding site" evidence="11">
    <location>
        <position position="58"/>
    </location>
    <ligand>
        <name>ATP</name>
        <dbReference type="ChEBI" id="CHEBI:30616"/>
    </ligand>
</feature>
<keyword evidence="6 9" id="KW-0862">Zinc</keyword>
<comment type="subunit">
    <text evidence="9">Heterodimer.</text>
</comment>
<feature type="binding site" evidence="11">
    <location>
        <begin position="34"/>
        <end position="39"/>
    </location>
    <ligand>
        <name>ATP</name>
        <dbReference type="ChEBI" id="CHEBI:30616"/>
    </ligand>
</feature>
<keyword evidence="3 9" id="KW-0479">Metal-binding</keyword>
<dbReference type="PANTHER" id="PTHR10953:SF5">
    <property type="entry name" value="SUMO-ACTIVATING ENZYME SUBUNIT 2"/>
    <property type="match status" value="1"/>
</dbReference>
<dbReference type="PIRSF" id="PIRSF039133">
    <property type="entry name" value="SUMO_E1B"/>
    <property type="match status" value="1"/>
</dbReference>
<accession>A0AAV9U7S5</accession>
<dbReference type="Gene3D" id="1.10.10.520">
    <property type="entry name" value="Ubiquitin activating enzymes (Uba3). Chain: B, domain 2"/>
    <property type="match status" value="1"/>
</dbReference>
<evidence type="ECO:0000256" key="9">
    <source>
        <dbReference type="PIRNR" id="PIRNR039133"/>
    </source>
</evidence>
<reference evidence="17 18" key="1">
    <citation type="submission" date="2019-10" db="EMBL/GenBank/DDBJ databases">
        <authorList>
            <person name="Palmer J.M."/>
        </authorList>
    </citation>
    <scope>NUCLEOTIDE SEQUENCE [LARGE SCALE GENOMIC DNA]</scope>
    <source>
        <strain evidence="17 18">TWF696</strain>
    </source>
</reference>
<evidence type="ECO:0000256" key="7">
    <source>
        <dbReference type="ARBA" id="ARBA00022840"/>
    </source>
</evidence>
<evidence type="ECO:0000259" key="16">
    <source>
        <dbReference type="Pfam" id="PF14732"/>
    </source>
</evidence>
<evidence type="ECO:0000313" key="18">
    <source>
        <dbReference type="Proteomes" id="UP001375240"/>
    </source>
</evidence>
<feature type="binding site" evidence="11">
    <location>
        <position position="82"/>
    </location>
    <ligand>
        <name>ATP</name>
        <dbReference type="ChEBI" id="CHEBI:30616"/>
    </ligand>
</feature>
<evidence type="ECO:0000313" key="17">
    <source>
        <dbReference type="EMBL" id="KAK6335402.1"/>
    </source>
</evidence>
<comment type="caution">
    <text evidence="17">The sequence shown here is derived from an EMBL/GenBank/DDBJ whole genome shotgun (WGS) entry which is preliminary data.</text>
</comment>
<evidence type="ECO:0000256" key="10">
    <source>
        <dbReference type="PIRSR" id="PIRSR039133-1"/>
    </source>
</evidence>
<evidence type="ECO:0000256" key="2">
    <source>
        <dbReference type="ARBA" id="ARBA00005673"/>
    </source>
</evidence>
<feature type="active site" description="Glycyl thioester intermediate" evidence="10 13">
    <location>
        <position position="183"/>
    </location>
</feature>
<dbReference type="PROSITE" id="PS00865">
    <property type="entry name" value="UBIQUITIN_ACTIVAT_2"/>
    <property type="match status" value="1"/>
</dbReference>